<dbReference type="InterPro" id="IPR003439">
    <property type="entry name" value="ABC_transporter-like_ATP-bd"/>
</dbReference>
<feature type="transmembrane region" description="Helical" evidence="21">
    <location>
        <begin position="385"/>
        <end position="403"/>
    </location>
</feature>
<feature type="transmembrane region" description="Helical" evidence="21">
    <location>
        <begin position="267"/>
        <end position="284"/>
    </location>
</feature>
<keyword evidence="9" id="KW-0460">Magnesium</keyword>
<dbReference type="EnsemblMetazoa" id="G10446.4">
    <property type="protein sequence ID" value="G10446.4:cds"/>
    <property type="gene ID" value="G10446"/>
</dbReference>
<keyword evidence="5" id="KW-0479">Metal-binding</keyword>
<dbReference type="EnsemblMetazoa" id="G10446.2">
    <property type="protein sequence ID" value="G10446.2:cds"/>
    <property type="gene ID" value="G10446"/>
</dbReference>
<evidence type="ECO:0000256" key="13">
    <source>
        <dbReference type="ARBA" id="ARBA00022990"/>
    </source>
</evidence>
<comment type="subcellular location">
    <subcellularLocation>
        <location evidence="1">Mitochondrion inner membrane</location>
        <topology evidence="1">Multi-pass membrane protein</topology>
    </subcellularLocation>
</comment>
<evidence type="ECO:0000256" key="12">
    <source>
        <dbReference type="ARBA" id="ARBA00022989"/>
    </source>
</evidence>
<dbReference type="InterPro" id="IPR017871">
    <property type="entry name" value="ABC_transporter-like_CS"/>
</dbReference>
<organism evidence="24 25">
    <name type="scientific">Magallana gigas</name>
    <name type="common">Pacific oyster</name>
    <name type="synonym">Crassostrea gigas</name>
    <dbReference type="NCBI Taxonomy" id="29159"/>
    <lineage>
        <taxon>Eukaryota</taxon>
        <taxon>Metazoa</taxon>
        <taxon>Spiralia</taxon>
        <taxon>Lophotrochozoa</taxon>
        <taxon>Mollusca</taxon>
        <taxon>Bivalvia</taxon>
        <taxon>Autobranchia</taxon>
        <taxon>Pteriomorphia</taxon>
        <taxon>Ostreida</taxon>
        <taxon>Ostreoidea</taxon>
        <taxon>Ostreidae</taxon>
        <taxon>Magallana</taxon>
    </lineage>
</organism>
<evidence type="ECO:0000256" key="11">
    <source>
        <dbReference type="ARBA" id="ARBA00022967"/>
    </source>
</evidence>
<dbReference type="OrthoDB" id="6500128at2759"/>
<evidence type="ECO:0000256" key="4">
    <source>
        <dbReference type="ARBA" id="ARBA00022692"/>
    </source>
</evidence>
<reference evidence="24" key="1">
    <citation type="submission" date="2022-08" db="UniProtKB">
        <authorList>
            <consortium name="EnsemblMetazoa"/>
        </authorList>
    </citation>
    <scope>IDENTIFICATION</scope>
    <source>
        <strain evidence="24">05x7-T-G4-1.051#20</strain>
    </source>
</reference>
<keyword evidence="25" id="KW-1185">Reference proteome</keyword>
<dbReference type="GO" id="GO:0016887">
    <property type="term" value="F:ATP hydrolysis activity"/>
    <property type="evidence" value="ECO:0007669"/>
    <property type="project" value="InterPro"/>
</dbReference>
<dbReference type="GO" id="GO:0005743">
    <property type="term" value="C:mitochondrial inner membrane"/>
    <property type="evidence" value="ECO:0007669"/>
    <property type="project" value="UniProtKB-SubCell"/>
</dbReference>
<keyword evidence="13" id="KW-0007">Acetylation</keyword>
<dbReference type="AlphaFoldDB" id="A0A8W8HPA2"/>
<comment type="function">
    <text evidence="17">ATP-dependent transporter located in the mitochondrial inner membrane that catalyzes the export of biliverdin from the mitochondrial matrix, and plays a crucial role in hemoglobin synthesis and antioxidative stress. Participates in the early step of the heme biosynthetic process during insertion of iron into protoporphyrin IX (PPIX). Involved in the stabilization of the iron transporter mitoferrin-1/SLC25A37. In addition may be involved in mitochondrial unfolded protein response (UPRmt) signaling pathway, although ABCB10 probably does not participate in peptide export from mitochondria.</text>
</comment>
<evidence type="ECO:0000256" key="7">
    <source>
        <dbReference type="ARBA" id="ARBA00022792"/>
    </source>
</evidence>
<dbReference type="PANTHER" id="PTHR43394:SF1">
    <property type="entry name" value="ATP-BINDING CASSETTE SUB-FAMILY B MEMBER 10, MITOCHONDRIAL"/>
    <property type="match status" value="1"/>
</dbReference>
<feature type="domain" description="ABC transporter" evidence="22">
    <location>
        <begin position="442"/>
        <end position="681"/>
    </location>
</feature>
<evidence type="ECO:0000256" key="20">
    <source>
        <dbReference type="ARBA" id="ARBA00083334"/>
    </source>
</evidence>
<dbReference type="Gene3D" id="1.20.1560.10">
    <property type="entry name" value="ABC transporter type 1, transmembrane domain"/>
    <property type="match status" value="1"/>
</dbReference>
<evidence type="ECO:0000256" key="1">
    <source>
        <dbReference type="ARBA" id="ARBA00004448"/>
    </source>
</evidence>
<dbReference type="InterPro" id="IPR003593">
    <property type="entry name" value="AAA+_ATPase"/>
</dbReference>
<evidence type="ECO:0000256" key="9">
    <source>
        <dbReference type="ARBA" id="ARBA00022842"/>
    </source>
</evidence>
<dbReference type="GO" id="GO:0005524">
    <property type="term" value="F:ATP binding"/>
    <property type="evidence" value="ECO:0007669"/>
    <property type="project" value="UniProtKB-KW"/>
</dbReference>
<evidence type="ECO:0000256" key="19">
    <source>
        <dbReference type="ARBA" id="ARBA00075187"/>
    </source>
</evidence>
<dbReference type="GO" id="GO:0042802">
    <property type="term" value="F:identical protein binding"/>
    <property type="evidence" value="ECO:0007669"/>
    <property type="project" value="UniProtKB-ARBA"/>
</dbReference>
<dbReference type="PROSITE" id="PS50893">
    <property type="entry name" value="ABC_TRANSPORTER_2"/>
    <property type="match status" value="1"/>
</dbReference>
<dbReference type="CDD" id="cd18573">
    <property type="entry name" value="ABC_6TM_ABCB10_like"/>
    <property type="match status" value="1"/>
</dbReference>
<evidence type="ECO:0000256" key="5">
    <source>
        <dbReference type="ARBA" id="ARBA00022723"/>
    </source>
</evidence>
<evidence type="ECO:0000259" key="23">
    <source>
        <dbReference type="PROSITE" id="PS50929"/>
    </source>
</evidence>
<dbReference type="PROSITE" id="PS00211">
    <property type="entry name" value="ABC_TRANSPORTER_1"/>
    <property type="match status" value="1"/>
</dbReference>
<keyword evidence="8" id="KW-0067">ATP-binding</keyword>
<dbReference type="SUPFAM" id="SSF90123">
    <property type="entry name" value="ABC transporter transmembrane region"/>
    <property type="match status" value="1"/>
</dbReference>
<dbReference type="Proteomes" id="UP000005408">
    <property type="component" value="Unassembled WGS sequence"/>
</dbReference>
<dbReference type="Gene3D" id="3.40.50.300">
    <property type="entry name" value="P-loop containing nucleotide triphosphate hydrolases"/>
    <property type="match status" value="1"/>
</dbReference>
<protein>
    <recommendedName>
        <fullName evidence="18">ATP-binding cassette sub-family B member 10, mitochondrial</fullName>
    </recommendedName>
    <alternativeName>
        <fullName evidence="19">ABC-mitochondrial erythroid protein</fullName>
    </alternativeName>
    <alternativeName>
        <fullName evidence="20">ATP-binding cassette transporter 10</fullName>
    </alternativeName>
</protein>
<keyword evidence="10" id="KW-0809">Transit peptide</keyword>
<evidence type="ECO:0000256" key="21">
    <source>
        <dbReference type="SAM" id="Phobius"/>
    </source>
</evidence>
<dbReference type="InterPro" id="IPR036640">
    <property type="entry name" value="ABC1_TM_sf"/>
</dbReference>
<evidence type="ECO:0000256" key="16">
    <source>
        <dbReference type="ARBA" id="ARBA00052250"/>
    </source>
</evidence>
<keyword evidence="7" id="KW-0999">Mitochondrion inner membrane</keyword>
<proteinExistence type="inferred from homology"/>
<evidence type="ECO:0000313" key="25">
    <source>
        <dbReference type="Proteomes" id="UP000005408"/>
    </source>
</evidence>
<dbReference type="PROSITE" id="PS50929">
    <property type="entry name" value="ABC_TM1F"/>
    <property type="match status" value="1"/>
</dbReference>
<evidence type="ECO:0000256" key="10">
    <source>
        <dbReference type="ARBA" id="ARBA00022946"/>
    </source>
</evidence>
<sequence length="687" mass="75161">MLHRLCCKWTSYCHAKKFNLSIFSKPYVGPKSNVFTSKRLHYTLCKTYRKSQRSGFGIPKYKHVSAGNSSRKGVLAKIKDFIFRRKSSSLAGDKSQLATKKKAPTSTEIKRLLSLAKSEKWKLVGAVGLLLISSGISISIPFCIGKVIDTIYSDSENMTATLTYICQVLMCVFVIGAACNMGRIYIMNNSGNIIVKNLREKLFKSIVRQEIGFFDKNKTGELINRLSTDTSLVGRSITMNVSDGLRAVAQGVGGVGMMLYVSPKLTGIVVCVVPPLILMSRYYGSYQKKITKNVQDSLANATQVAEERISNIRTVRAFAQENKEIAAYNSKIEHVLQLMQKEAAALGLFWGLTGFTGNLIILSVLYSGGIMMQSSMITVGELSSFLLYAAYATVSLSGMTSFYSELMKGIGASARIWELTDRVPQIPISGGLIPSTHTAGSIEFKNIMFSYSTRAESLIFNDLSLTVPPGQITAVVGSSGSGKSTLGSLLLRFYDPQNGGIFLDGHNIKTLDPHWLRNQIGTVSQEPALFSCSIAENIVYGAPDMDAVTPAEIESAARKANAINFIKSFPNGFDTIVGERGLMLSGGQRQRLAIARAILKDPKILLLDEATSALDAESEFLVQDALEKLMVDRTVITIAHRLSTIRSANQIAVLDLGAVAELGPYQELMKIQNGIFRKLVERQTITQ</sequence>
<dbReference type="FunFam" id="3.40.50.300:FF:000403">
    <property type="entry name" value="ATP-binding cassette sub-family B member 8, mitochondrial"/>
    <property type="match status" value="1"/>
</dbReference>
<dbReference type="Pfam" id="PF00664">
    <property type="entry name" value="ABC_membrane"/>
    <property type="match status" value="1"/>
</dbReference>
<evidence type="ECO:0000256" key="15">
    <source>
        <dbReference type="ARBA" id="ARBA00023136"/>
    </source>
</evidence>
<keyword evidence="11" id="KW-1278">Translocase</keyword>
<dbReference type="GO" id="GO:0046872">
    <property type="term" value="F:metal ion binding"/>
    <property type="evidence" value="ECO:0007669"/>
    <property type="project" value="UniProtKB-KW"/>
</dbReference>
<accession>A0A8W8HPA2</accession>
<evidence type="ECO:0000259" key="22">
    <source>
        <dbReference type="PROSITE" id="PS50893"/>
    </source>
</evidence>
<dbReference type="SUPFAM" id="SSF52540">
    <property type="entry name" value="P-loop containing nucleoside triphosphate hydrolases"/>
    <property type="match status" value="1"/>
</dbReference>
<dbReference type="InterPro" id="IPR027417">
    <property type="entry name" value="P-loop_NTPase"/>
</dbReference>
<keyword evidence="15 21" id="KW-0472">Membrane</keyword>
<dbReference type="PIRSF" id="PIRSF002773">
    <property type="entry name" value="ABC_prm/ATPase_B"/>
    <property type="match status" value="1"/>
</dbReference>
<dbReference type="SMART" id="SM00382">
    <property type="entry name" value="AAA"/>
    <property type="match status" value="1"/>
</dbReference>
<keyword evidence="4 21" id="KW-0812">Transmembrane</keyword>
<dbReference type="FunFam" id="1.20.1560.10:FF:000048">
    <property type="entry name" value="ATP-binding cassette sub-family B member 10, mitochondrial"/>
    <property type="match status" value="1"/>
</dbReference>
<evidence type="ECO:0000256" key="18">
    <source>
        <dbReference type="ARBA" id="ARBA00072683"/>
    </source>
</evidence>
<comment type="similarity">
    <text evidence="2">Belongs to the ABC transporter superfamily. ABCB family. Mitochondrial peptide exporter (TC 3.A.1.212) subfamily.</text>
</comment>
<evidence type="ECO:0000256" key="17">
    <source>
        <dbReference type="ARBA" id="ARBA00055589"/>
    </source>
</evidence>
<feature type="transmembrane region" description="Helical" evidence="21">
    <location>
        <begin position="162"/>
        <end position="186"/>
    </location>
</feature>
<evidence type="ECO:0000256" key="14">
    <source>
        <dbReference type="ARBA" id="ARBA00023128"/>
    </source>
</evidence>
<feature type="transmembrane region" description="Helical" evidence="21">
    <location>
        <begin position="343"/>
        <end position="365"/>
    </location>
</feature>
<keyword evidence="14" id="KW-0496">Mitochondrion</keyword>
<evidence type="ECO:0000256" key="6">
    <source>
        <dbReference type="ARBA" id="ARBA00022741"/>
    </source>
</evidence>
<dbReference type="CDD" id="cd03249">
    <property type="entry name" value="ABC_MTABC3_MDL1_MDL2"/>
    <property type="match status" value="1"/>
</dbReference>
<evidence type="ECO:0000313" key="24">
    <source>
        <dbReference type="EnsemblMetazoa" id="G10446.4:cds"/>
    </source>
</evidence>
<feature type="transmembrane region" description="Helical" evidence="21">
    <location>
        <begin position="121"/>
        <end position="142"/>
    </location>
</feature>
<feature type="domain" description="ABC transmembrane type-1" evidence="23">
    <location>
        <begin position="124"/>
        <end position="408"/>
    </location>
</feature>
<keyword evidence="6" id="KW-0547">Nucleotide-binding</keyword>
<dbReference type="PANTHER" id="PTHR43394">
    <property type="entry name" value="ATP-DEPENDENT PERMEASE MDL1, MITOCHONDRIAL"/>
    <property type="match status" value="1"/>
</dbReference>
<dbReference type="OMA" id="MYTGHTL"/>
<evidence type="ECO:0000256" key="3">
    <source>
        <dbReference type="ARBA" id="ARBA00022448"/>
    </source>
</evidence>
<dbReference type="InterPro" id="IPR011527">
    <property type="entry name" value="ABC1_TM_dom"/>
</dbReference>
<dbReference type="Pfam" id="PF00005">
    <property type="entry name" value="ABC_tran"/>
    <property type="match status" value="1"/>
</dbReference>
<comment type="catalytic activity">
    <reaction evidence="16">
        <text>biliverdin IXalpha(in) + ATP + H2O = biliverdin IXalpha(out) + ADP + phosphate + H(+)</text>
        <dbReference type="Rhea" id="RHEA:82359"/>
        <dbReference type="ChEBI" id="CHEBI:15377"/>
        <dbReference type="ChEBI" id="CHEBI:15378"/>
        <dbReference type="ChEBI" id="CHEBI:30616"/>
        <dbReference type="ChEBI" id="CHEBI:43474"/>
        <dbReference type="ChEBI" id="CHEBI:57991"/>
        <dbReference type="ChEBI" id="CHEBI:456216"/>
    </reaction>
    <physiologicalReaction direction="left-to-right" evidence="16">
        <dbReference type="Rhea" id="RHEA:82360"/>
    </physiologicalReaction>
</comment>
<keyword evidence="12 21" id="KW-1133">Transmembrane helix</keyword>
<dbReference type="InterPro" id="IPR039421">
    <property type="entry name" value="Type_1_exporter"/>
</dbReference>
<name>A0A8W8HPA2_MAGGI</name>
<dbReference type="GO" id="GO:0090374">
    <property type="term" value="P:oligopeptide export from mitochondrion"/>
    <property type="evidence" value="ECO:0007669"/>
    <property type="project" value="TreeGrafter"/>
</dbReference>
<evidence type="ECO:0000256" key="2">
    <source>
        <dbReference type="ARBA" id="ARBA00005580"/>
    </source>
</evidence>
<evidence type="ECO:0000256" key="8">
    <source>
        <dbReference type="ARBA" id="ARBA00022840"/>
    </source>
</evidence>
<keyword evidence="3" id="KW-0813">Transport</keyword>
<dbReference type="GO" id="GO:0015421">
    <property type="term" value="F:ABC-type oligopeptide transporter activity"/>
    <property type="evidence" value="ECO:0007669"/>
    <property type="project" value="TreeGrafter"/>
</dbReference>